<dbReference type="Proteomes" id="UP000199729">
    <property type="component" value="Chromosome"/>
</dbReference>
<dbReference type="GO" id="GO:0051607">
    <property type="term" value="P:defense response to virus"/>
    <property type="evidence" value="ECO:0007669"/>
    <property type="project" value="UniProtKB-KW"/>
</dbReference>
<keyword evidence="5" id="KW-1185">Reference proteome</keyword>
<evidence type="ECO:0000256" key="1">
    <source>
        <dbReference type="ARBA" id="ARBA00022741"/>
    </source>
</evidence>
<dbReference type="Gene3D" id="3.30.70.270">
    <property type="match status" value="1"/>
</dbReference>
<protein>
    <submittedName>
        <fullName evidence="4">Diguanylate cyclase</fullName>
    </submittedName>
</protein>
<accession>A0A221KG63</accession>
<dbReference type="AlphaFoldDB" id="A0A221KG63"/>
<organism evidence="4 5">
    <name type="scientific">Vitreoscilla filiformis</name>
    <dbReference type="NCBI Taxonomy" id="63"/>
    <lineage>
        <taxon>Bacteria</taxon>
        <taxon>Pseudomonadati</taxon>
        <taxon>Pseudomonadota</taxon>
        <taxon>Betaproteobacteria</taxon>
        <taxon>Neisseriales</taxon>
        <taxon>Neisseriaceae</taxon>
        <taxon>Vitreoscilla</taxon>
    </lineage>
</organism>
<dbReference type="OrthoDB" id="442064at2"/>
<dbReference type="EMBL" id="CP022423">
    <property type="protein sequence ID" value="ASM77919.1"/>
    <property type="molecule type" value="Genomic_DNA"/>
</dbReference>
<dbReference type="RefSeq" id="WP_089416933.1">
    <property type="nucleotide sequence ID" value="NZ_CP022423.1"/>
</dbReference>
<dbReference type="GO" id="GO:0000166">
    <property type="term" value="F:nucleotide binding"/>
    <property type="evidence" value="ECO:0007669"/>
    <property type="project" value="UniProtKB-KW"/>
</dbReference>
<proteinExistence type="predicted"/>
<dbReference type="KEGG" id="vff:VITFI_CDS2141"/>
<feature type="domain" description="Cas10/Cmr2 second palm" evidence="3">
    <location>
        <begin position="225"/>
        <end position="379"/>
    </location>
</feature>
<keyword evidence="1" id="KW-0547">Nucleotide-binding</keyword>
<keyword evidence="2" id="KW-0051">Antiviral defense</keyword>
<dbReference type="InterPro" id="IPR054767">
    <property type="entry name" value="Cas10-Cmr2_palm2"/>
</dbReference>
<name>A0A221KG63_VITFI</name>
<gene>
    <name evidence="4" type="ORF">VITFI_CDS2141</name>
</gene>
<dbReference type="Pfam" id="PF22335">
    <property type="entry name" value="Cas10-Cmr2_palm2"/>
    <property type="match status" value="1"/>
</dbReference>
<evidence type="ECO:0000256" key="2">
    <source>
        <dbReference type="ARBA" id="ARBA00023118"/>
    </source>
</evidence>
<evidence type="ECO:0000313" key="4">
    <source>
        <dbReference type="EMBL" id="ASM77919.1"/>
    </source>
</evidence>
<sequence length="552" mass="60042">MTQYALIFEAESIQSYIFDSGRLSDAVGASVRLDQLCGDLAPAGPEDKKTPDDLLSRVIATVLGREIQKKNDPDVAFSRRGGGAFIALFQSAALRDRVQALWSATLADVAPGLRFGLVASEGIHALAAAEAGMQAMKWQRNQPAPSLPETGPLTRLAPRTGRAAVQTMTENAQKEWVDAQTLVHRQRARRFNHDRLTARFSTDLQNWPSDLEREFPFNQAGHKEIAVVHADGNGLGVALQELAKHCKKTPDHYVEAYAGFSEAVSQATRAAAAHATNTVLAPKTRKDGFVPARPLVLGGDDLTILLRPDVAVPFTQAFLAAFEVETEKELKEARQKFNFLPVKLTAAAGIAIVQASHPFDRALHLAESLCGMVKSATKKRVTASEKEAPSGLMFYRQTVSLLDDWQDVQRVETTPKEAEEGVRYCTVHGPYLLHASKGEPTLPALAQLQTLADVLARPALANGPVRQLITQLHQSPATARKSWQRIWEMLAHRQDAATQTALRQALQALGLPAAPDALPCAHRSESPSDLHSTPLNDALTLAHLAVTQEEEA</sequence>
<dbReference type="InterPro" id="IPR043128">
    <property type="entry name" value="Rev_trsase/Diguanyl_cyclase"/>
</dbReference>
<reference evidence="4 5" key="1">
    <citation type="submission" date="2017-07" db="EMBL/GenBank/DDBJ databases">
        <title>Complete Genome Sequence of the cosmetic ferment Vitreoscilla filiformis (ATCC15551).</title>
        <authorList>
            <person name="Contreras S."/>
            <person name="Sagory-Zalkind P."/>
            <person name="Blanquart H."/>
            <person name="Iltis A."/>
            <person name="Morand S.C."/>
        </authorList>
    </citation>
    <scope>NUCLEOTIDE SEQUENCE [LARGE SCALE GENOMIC DNA]</scope>
    <source>
        <strain evidence="4 5">ATCC 15551</strain>
    </source>
</reference>
<evidence type="ECO:0000313" key="5">
    <source>
        <dbReference type="Proteomes" id="UP000199729"/>
    </source>
</evidence>
<evidence type="ECO:0000259" key="3">
    <source>
        <dbReference type="Pfam" id="PF22335"/>
    </source>
</evidence>